<dbReference type="EMBL" id="QPGR01000001">
    <property type="protein sequence ID" value="TBR82375.1"/>
    <property type="molecule type" value="Genomic_DNA"/>
</dbReference>
<evidence type="ECO:0000256" key="15">
    <source>
        <dbReference type="ARBA" id="ARBA00048238"/>
    </source>
</evidence>
<dbReference type="EC" id="5.1.99.6" evidence="17"/>
<evidence type="ECO:0000256" key="17">
    <source>
        <dbReference type="PIRNR" id="PIRNR017184"/>
    </source>
</evidence>
<dbReference type="PANTHER" id="PTHR12592:SF0">
    <property type="entry name" value="ATP-DEPENDENT (S)-NAD(P)H-HYDRATE DEHYDRATASE"/>
    <property type="match status" value="1"/>
</dbReference>
<comment type="cofactor">
    <cofactor evidence="17">
        <name>K(+)</name>
        <dbReference type="ChEBI" id="CHEBI:29103"/>
    </cofactor>
    <text evidence="17">Binds 1 potassium ion per subunit.</text>
</comment>
<evidence type="ECO:0000313" key="20">
    <source>
        <dbReference type="EMBL" id="TBR82375.1"/>
    </source>
</evidence>
<dbReference type="GO" id="GO:0052855">
    <property type="term" value="F:ADP-dependent NAD(P)H-hydrate dehydratase activity"/>
    <property type="evidence" value="ECO:0007669"/>
    <property type="project" value="UniProtKB-UniRule"/>
</dbReference>
<comment type="similarity">
    <text evidence="3 17">In the N-terminal section; belongs to the NnrE/AIBP family.</text>
</comment>
<comment type="catalytic activity">
    <reaction evidence="15 17">
        <text>(6S)-NADHX + ADP = AMP + phosphate + NADH + H(+)</text>
        <dbReference type="Rhea" id="RHEA:32223"/>
        <dbReference type="ChEBI" id="CHEBI:15378"/>
        <dbReference type="ChEBI" id="CHEBI:43474"/>
        <dbReference type="ChEBI" id="CHEBI:57945"/>
        <dbReference type="ChEBI" id="CHEBI:64074"/>
        <dbReference type="ChEBI" id="CHEBI:456215"/>
        <dbReference type="ChEBI" id="CHEBI:456216"/>
        <dbReference type="EC" id="4.2.1.136"/>
    </reaction>
</comment>
<evidence type="ECO:0000313" key="21">
    <source>
        <dbReference type="Proteomes" id="UP000292583"/>
    </source>
</evidence>
<accession>A0A4Q9JWA6</accession>
<keyword evidence="7 17" id="KW-0067">ATP-binding</keyword>
<dbReference type="AlphaFoldDB" id="A0A4Q9JWA6"/>
<keyword evidence="21" id="KW-1185">Reference proteome</keyword>
<dbReference type="PIRSF" id="PIRSF017184">
    <property type="entry name" value="Nnr"/>
    <property type="match status" value="1"/>
</dbReference>
<evidence type="ECO:0000256" key="7">
    <source>
        <dbReference type="ARBA" id="ARBA00022840"/>
    </source>
</evidence>
<evidence type="ECO:0000256" key="6">
    <source>
        <dbReference type="ARBA" id="ARBA00022741"/>
    </source>
</evidence>
<evidence type="ECO:0000256" key="4">
    <source>
        <dbReference type="ARBA" id="ARBA00009524"/>
    </source>
</evidence>
<keyword evidence="11 17" id="KW-0413">Isomerase</keyword>
<keyword evidence="9 17" id="KW-0630">Potassium</keyword>
<dbReference type="GO" id="GO:0110051">
    <property type="term" value="P:metabolite repair"/>
    <property type="evidence" value="ECO:0007669"/>
    <property type="project" value="TreeGrafter"/>
</dbReference>
<protein>
    <recommendedName>
        <fullName evidence="17">Bifunctional NAD(P)H-hydrate repair enzyme</fullName>
    </recommendedName>
    <alternativeName>
        <fullName evidence="17">Nicotinamide nucleotide repair protein</fullName>
    </alternativeName>
    <domain>
        <recommendedName>
            <fullName evidence="17">ADP-dependent (S)-NAD(P)H-hydrate dehydratase</fullName>
            <ecNumber evidence="17">4.2.1.136</ecNumber>
        </recommendedName>
        <alternativeName>
            <fullName evidence="17">ADP-dependent NAD(P)HX dehydratase</fullName>
        </alternativeName>
    </domain>
    <domain>
        <recommendedName>
            <fullName evidence="17">NAD(P)H-hydrate epimerase</fullName>
            <ecNumber evidence="17">5.1.99.6</ecNumber>
        </recommendedName>
    </domain>
</protein>
<comment type="function">
    <text evidence="14 17">Bifunctional enzyme that catalyzes the epimerization of the S- and R-forms of NAD(P)HX and the dehydration of the S-form of NAD(P)HX at the expense of ADP, which is converted to AMP. This allows the repair of both epimers of NAD(P)HX, a damaged form of NAD(P)H that is a result of enzymatic or heat-dependent hydration.</text>
</comment>
<keyword evidence="13" id="KW-0511">Multifunctional enzyme</keyword>
<dbReference type="GO" id="GO:0052856">
    <property type="term" value="F:NAD(P)HX epimerase activity"/>
    <property type="evidence" value="ECO:0007669"/>
    <property type="project" value="UniProtKB-EC"/>
</dbReference>
<dbReference type="Proteomes" id="UP000292583">
    <property type="component" value="Unassembled WGS sequence"/>
</dbReference>
<evidence type="ECO:0000256" key="8">
    <source>
        <dbReference type="ARBA" id="ARBA00022857"/>
    </source>
</evidence>
<evidence type="ECO:0000256" key="14">
    <source>
        <dbReference type="ARBA" id="ARBA00025153"/>
    </source>
</evidence>
<keyword evidence="10 17" id="KW-0520">NAD</keyword>
<organism evidence="20 21">
    <name type="scientific">Campylobacter novaezeelandiae</name>
    <dbReference type="NCBI Taxonomy" id="2267891"/>
    <lineage>
        <taxon>Bacteria</taxon>
        <taxon>Pseudomonadati</taxon>
        <taxon>Campylobacterota</taxon>
        <taxon>Epsilonproteobacteria</taxon>
        <taxon>Campylobacterales</taxon>
        <taxon>Campylobacteraceae</taxon>
        <taxon>Campylobacter</taxon>
    </lineage>
</organism>
<comment type="caution">
    <text evidence="20">The sequence shown here is derived from an EMBL/GenBank/DDBJ whole genome shotgun (WGS) entry which is preliminary data.</text>
</comment>
<dbReference type="RefSeq" id="WP_131186361.1">
    <property type="nucleotide sequence ID" value="NZ_CP076657.1"/>
</dbReference>
<dbReference type="PROSITE" id="PS51385">
    <property type="entry name" value="YJEF_N"/>
    <property type="match status" value="1"/>
</dbReference>
<proteinExistence type="inferred from homology"/>
<dbReference type="SUPFAM" id="SSF64153">
    <property type="entry name" value="YjeF N-terminal domain-like"/>
    <property type="match status" value="1"/>
</dbReference>
<dbReference type="Gene3D" id="3.40.1190.20">
    <property type="match status" value="1"/>
</dbReference>
<evidence type="ECO:0000256" key="9">
    <source>
        <dbReference type="ARBA" id="ARBA00022958"/>
    </source>
</evidence>
<dbReference type="InterPro" id="IPR004443">
    <property type="entry name" value="YjeF_N_dom"/>
</dbReference>
<feature type="domain" description="YjeF C-terminal" evidence="18">
    <location>
        <begin position="205"/>
        <end position="450"/>
    </location>
</feature>
<reference evidence="20 21" key="1">
    <citation type="submission" date="2018-07" db="EMBL/GenBank/DDBJ databases">
        <title>Campylobacter zealandensis sp. nov., isolated from birds and water in New Zealand.</title>
        <authorList>
            <person name="Wilkinson D.A."/>
            <person name="Biggs P.J."/>
            <person name="French N.P."/>
            <person name="Midwinter A.C."/>
        </authorList>
    </citation>
    <scope>NUCLEOTIDE SEQUENCE [LARGE SCALE GENOMIC DNA]</scope>
    <source>
        <strain evidence="20 21">B423b</strain>
    </source>
</reference>
<evidence type="ECO:0000259" key="18">
    <source>
        <dbReference type="PROSITE" id="PS51383"/>
    </source>
</evidence>
<dbReference type="NCBIfam" id="TIGR00197">
    <property type="entry name" value="yjeF_nterm"/>
    <property type="match status" value="1"/>
</dbReference>
<dbReference type="InterPro" id="IPR017953">
    <property type="entry name" value="Carbohydrate_kinase_pred_CS"/>
</dbReference>
<gene>
    <name evidence="20" type="ORF">DU473_00605</name>
</gene>
<evidence type="ECO:0000256" key="13">
    <source>
        <dbReference type="ARBA" id="ARBA00023268"/>
    </source>
</evidence>
<dbReference type="Gene3D" id="3.40.50.10260">
    <property type="entry name" value="YjeF N-terminal domain"/>
    <property type="match status" value="1"/>
</dbReference>
<evidence type="ECO:0000256" key="5">
    <source>
        <dbReference type="ARBA" id="ARBA00022723"/>
    </source>
</evidence>
<comment type="similarity">
    <text evidence="4 17">In the C-terminal section; belongs to the NnrD/CARKD family.</text>
</comment>
<evidence type="ECO:0000256" key="16">
    <source>
        <dbReference type="ARBA" id="ARBA00049209"/>
    </source>
</evidence>
<dbReference type="InterPro" id="IPR029056">
    <property type="entry name" value="Ribokinase-like"/>
</dbReference>
<dbReference type="NCBIfam" id="TIGR00196">
    <property type="entry name" value="yjeF_cterm"/>
    <property type="match status" value="1"/>
</dbReference>
<dbReference type="OrthoDB" id="9806925at2"/>
<dbReference type="PROSITE" id="PS51383">
    <property type="entry name" value="YJEF_C_3"/>
    <property type="match status" value="1"/>
</dbReference>
<evidence type="ECO:0000259" key="19">
    <source>
        <dbReference type="PROSITE" id="PS51385"/>
    </source>
</evidence>
<dbReference type="GO" id="GO:0005524">
    <property type="term" value="F:ATP binding"/>
    <property type="evidence" value="ECO:0007669"/>
    <property type="project" value="UniProtKB-UniRule"/>
</dbReference>
<name>A0A4Q9JWA6_9BACT</name>
<dbReference type="PANTHER" id="PTHR12592">
    <property type="entry name" value="ATP-DEPENDENT (S)-NAD(P)H-HYDRATE DEHYDRATASE FAMILY MEMBER"/>
    <property type="match status" value="1"/>
</dbReference>
<feature type="domain" description="YjeF N-terminal" evidence="19">
    <location>
        <begin position="8"/>
        <end position="198"/>
    </location>
</feature>
<dbReference type="CDD" id="cd01171">
    <property type="entry name" value="YXKO-related"/>
    <property type="match status" value="1"/>
</dbReference>
<dbReference type="Pfam" id="PF03853">
    <property type="entry name" value="YjeF_N"/>
    <property type="match status" value="1"/>
</dbReference>
<sequence>MKAIYNNSQILDQNAINNGLNEDILLENAGISLAKLIKKEQKKFNKAKVLFLLGGGNNACDALVAIRHLKKCKAFKLEFRENENFKKQSRILGNYGFKFLKKEPNFNKFDIIVDAVFGSGFKGKLNTKTIEIFQKVNSSKALKIACDIPSGLGMEFCFKADITLCMGALKEILLEDFAKEFIGKIKIANLGISNKKFIKDPQGFLLKEKDLNIIKRKVNSNKANFGHIYIAGNESAGTLAALGALNFGAGLVSLVAKKTFSPLIMLKDKIEPKANVAALGMGLNNLDILKDNILDNIPLVLDANCFLSENILNFLQRKDVILTPHPKEFSRLLKFCFKEDISTSVIQKNRFFYARKFTNTFECVLLLKGANPIIMQKDQLFVVNLGNANLAKGGSGDVLSGMIAALLGANFSPLDAAKNACLAHALVAKKYKFNQNSFDALKLIKGLKCI</sequence>
<keyword evidence="8 17" id="KW-0521">NADP</keyword>
<comment type="catalytic activity">
    <reaction evidence="1 17">
        <text>(6R)-NADHX = (6S)-NADHX</text>
        <dbReference type="Rhea" id="RHEA:32215"/>
        <dbReference type="ChEBI" id="CHEBI:64074"/>
        <dbReference type="ChEBI" id="CHEBI:64075"/>
        <dbReference type="EC" id="5.1.99.6"/>
    </reaction>
</comment>
<evidence type="ECO:0000256" key="1">
    <source>
        <dbReference type="ARBA" id="ARBA00000013"/>
    </source>
</evidence>
<dbReference type="Pfam" id="PF01256">
    <property type="entry name" value="Carb_kinase"/>
    <property type="match status" value="1"/>
</dbReference>
<comment type="catalytic activity">
    <reaction evidence="16 17">
        <text>(6S)-NADPHX + ADP = AMP + phosphate + NADPH + H(+)</text>
        <dbReference type="Rhea" id="RHEA:32235"/>
        <dbReference type="ChEBI" id="CHEBI:15378"/>
        <dbReference type="ChEBI" id="CHEBI:43474"/>
        <dbReference type="ChEBI" id="CHEBI:57783"/>
        <dbReference type="ChEBI" id="CHEBI:64076"/>
        <dbReference type="ChEBI" id="CHEBI:456215"/>
        <dbReference type="ChEBI" id="CHEBI:456216"/>
        <dbReference type="EC" id="4.2.1.136"/>
    </reaction>
</comment>
<keyword evidence="5 17" id="KW-0479">Metal-binding</keyword>
<dbReference type="InterPro" id="IPR000631">
    <property type="entry name" value="CARKD"/>
</dbReference>
<dbReference type="InterPro" id="IPR030677">
    <property type="entry name" value="Nnr"/>
</dbReference>
<dbReference type="PROSITE" id="PS01050">
    <property type="entry name" value="YJEF_C_2"/>
    <property type="match status" value="1"/>
</dbReference>
<dbReference type="EC" id="4.2.1.136" evidence="17"/>
<dbReference type="SUPFAM" id="SSF53613">
    <property type="entry name" value="Ribokinase-like"/>
    <property type="match status" value="1"/>
</dbReference>
<evidence type="ECO:0000256" key="2">
    <source>
        <dbReference type="ARBA" id="ARBA00000909"/>
    </source>
</evidence>
<evidence type="ECO:0000256" key="12">
    <source>
        <dbReference type="ARBA" id="ARBA00023239"/>
    </source>
</evidence>
<evidence type="ECO:0000256" key="10">
    <source>
        <dbReference type="ARBA" id="ARBA00023027"/>
    </source>
</evidence>
<evidence type="ECO:0000256" key="3">
    <source>
        <dbReference type="ARBA" id="ARBA00006001"/>
    </source>
</evidence>
<dbReference type="GO" id="GO:0046872">
    <property type="term" value="F:metal ion binding"/>
    <property type="evidence" value="ECO:0007669"/>
    <property type="project" value="UniProtKB-UniRule"/>
</dbReference>
<evidence type="ECO:0000256" key="11">
    <source>
        <dbReference type="ARBA" id="ARBA00023235"/>
    </source>
</evidence>
<keyword evidence="6 17" id="KW-0547">Nucleotide-binding</keyword>
<dbReference type="InterPro" id="IPR036652">
    <property type="entry name" value="YjeF_N_dom_sf"/>
</dbReference>
<keyword evidence="12 17" id="KW-0456">Lyase</keyword>
<comment type="catalytic activity">
    <reaction evidence="2 17">
        <text>(6R)-NADPHX = (6S)-NADPHX</text>
        <dbReference type="Rhea" id="RHEA:32227"/>
        <dbReference type="ChEBI" id="CHEBI:64076"/>
        <dbReference type="ChEBI" id="CHEBI:64077"/>
        <dbReference type="EC" id="5.1.99.6"/>
    </reaction>
</comment>